<proteinExistence type="predicted"/>
<gene>
    <name evidence="1" type="ORF">ISP15_17540</name>
</gene>
<name>A0ABW8JM00_9GAMM</name>
<protein>
    <recommendedName>
        <fullName evidence="3">Flagellar assembly protein FliH</fullName>
    </recommendedName>
</protein>
<dbReference type="RefSeq" id="WP_404549210.1">
    <property type="nucleotide sequence ID" value="NZ_JADIKJ010000025.1"/>
</dbReference>
<sequence length="216" mass="23989">MPHSLLLESITPRAVSGGSRLQALQPMQIEEPVASDELSAQAYRQGYGEGFEAGEQDGRREAEQFQQAWEDDTRQRMEEQSQALAGEREALAAFASGLQQQWLLQCEEMEQLAFELALQALSQTFGVMQGDRESLRRLCQQLAQAYRGKAIRLEVATTDRSHLPEQFEGLDIAIEHALSPGECRIVTARGYAETSIATRLDAIYQSMLQALGIASI</sequence>
<dbReference type="Proteomes" id="UP001620461">
    <property type="component" value="Unassembled WGS sequence"/>
</dbReference>
<organism evidence="1 2">
    <name type="scientific">Dyella jejuensis</name>
    <dbReference type="NCBI Taxonomy" id="1432009"/>
    <lineage>
        <taxon>Bacteria</taxon>
        <taxon>Pseudomonadati</taxon>
        <taxon>Pseudomonadota</taxon>
        <taxon>Gammaproteobacteria</taxon>
        <taxon>Lysobacterales</taxon>
        <taxon>Rhodanobacteraceae</taxon>
        <taxon>Dyella</taxon>
    </lineage>
</organism>
<reference evidence="1 2" key="1">
    <citation type="submission" date="2020-10" db="EMBL/GenBank/DDBJ databases">
        <title>Phylogeny of dyella-like bacteria.</title>
        <authorList>
            <person name="Fu J."/>
        </authorList>
    </citation>
    <scope>NUCLEOTIDE SEQUENCE [LARGE SCALE GENOMIC DNA]</scope>
    <source>
        <strain evidence="1 2">JP1</strain>
    </source>
</reference>
<evidence type="ECO:0000313" key="1">
    <source>
        <dbReference type="EMBL" id="MFK2902143.1"/>
    </source>
</evidence>
<comment type="caution">
    <text evidence="1">The sequence shown here is derived from an EMBL/GenBank/DDBJ whole genome shotgun (WGS) entry which is preliminary data.</text>
</comment>
<keyword evidence="2" id="KW-1185">Reference proteome</keyword>
<accession>A0ABW8JM00</accession>
<dbReference type="EMBL" id="JADIKJ010000025">
    <property type="protein sequence ID" value="MFK2902143.1"/>
    <property type="molecule type" value="Genomic_DNA"/>
</dbReference>
<evidence type="ECO:0008006" key="3">
    <source>
        <dbReference type="Google" id="ProtNLM"/>
    </source>
</evidence>
<evidence type="ECO:0000313" key="2">
    <source>
        <dbReference type="Proteomes" id="UP001620461"/>
    </source>
</evidence>